<organism evidence="3 4">
    <name type="scientific">Streptomyces violaceorubidus</name>
    <dbReference type="NCBI Taxonomy" id="284042"/>
    <lineage>
        <taxon>Bacteria</taxon>
        <taxon>Bacillati</taxon>
        <taxon>Actinomycetota</taxon>
        <taxon>Actinomycetes</taxon>
        <taxon>Kitasatosporales</taxon>
        <taxon>Streptomycetaceae</taxon>
        <taxon>Streptomyces</taxon>
    </lineage>
</organism>
<dbReference type="InterPro" id="IPR027372">
    <property type="entry name" value="Phytase-like_dom"/>
</dbReference>
<evidence type="ECO:0000259" key="2">
    <source>
        <dbReference type="Pfam" id="PF13449"/>
    </source>
</evidence>
<dbReference type="Pfam" id="PF13449">
    <property type="entry name" value="Phytase-like"/>
    <property type="match status" value="1"/>
</dbReference>
<evidence type="ECO:0000256" key="1">
    <source>
        <dbReference type="SAM" id="SignalP"/>
    </source>
</evidence>
<proteinExistence type="predicted"/>
<gene>
    <name evidence="3" type="ORF">ABT188_24795</name>
</gene>
<keyword evidence="1" id="KW-0732">Signal</keyword>
<dbReference type="PANTHER" id="PTHR37957:SF1">
    <property type="entry name" value="PHYTASE-LIKE DOMAIN-CONTAINING PROTEIN"/>
    <property type="match status" value="1"/>
</dbReference>
<feature type="chain" id="PRO_5047104272" evidence="1">
    <location>
        <begin position="20"/>
        <end position="353"/>
    </location>
</feature>
<dbReference type="Proteomes" id="UP001496720">
    <property type="component" value="Unassembled WGS sequence"/>
</dbReference>
<dbReference type="RefSeq" id="WP_352149160.1">
    <property type="nucleotide sequence ID" value="NZ_JBEOZY010000030.1"/>
</dbReference>
<comment type="caution">
    <text evidence="3">The sequence shown here is derived from an EMBL/GenBank/DDBJ whole genome shotgun (WGS) entry which is preliminary data.</text>
</comment>
<protein>
    <submittedName>
        <fullName evidence="3">Esterase-like activity of phytase family protein</fullName>
    </submittedName>
</protein>
<keyword evidence="4" id="KW-1185">Reference proteome</keyword>
<dbReference type="SUPFAM" id="SSF63829">
    <property type="entry name" value="Calcium-dependent phosphotriesterase"/>
    <property type="match status" value="1"/>
</dbReference>
<accession>A0ABV1T2E5</accession>
<evidence type="ECO:0000313" key="4">
    <source>
        <dbReference type="Proteomes" id="UP001496720"/>
    </source>
</evidence>
<name>A0ABV1T2E5_9ACTN</name>
<reference evidence="3 4" key="1">
    <citation type="submission" date="2024-06" db="EMBL/GenBank/DDBJ databases">
        <title>The Natural Products Discovery Center: Release of the First 8490 Sequenced Strains for Exploring Actinobacteria Biosynthetic Diversity.</title>
        <authorList>
            <person name="Kalkreuter E."/>
            <person name="Kautsar S.A."/>
            <person name="Yang D."/>
            <person name="Bader C.D."/>
            <person name="Teijaro C.N."/>
            <person name="Fluegel L."/>
            <person name="Davis C.M."/>
            <person name="Simpson J.R."/>
            <person name="Lauterbach L."/>
            <person name="Steele A.D."/>
            <person name="Gui C."/>
            <person name="Meng S."/>
            <person name="Li G."/>
            <person name="Viehrig K."/>
            <person name="Ye F."/>
            <person name="Su P."/>
            <person name="Kiefer A.F."/>
            <person name="Nichols A."/>
            <person name="Cepeda A.J."/>
            <person name="Yan W."/>
            <person name="Fan B."/>
            <person name="Jiang Y."/>
            <person name="Adhikari A."/>
            <person name="Zheng C.-J."/>
            <person name="Schuster L."/>
            <person name="Cowan T.M."/>
            <person name="Smanski M.J."/>
            <person name="Chevrette M.G."/>
            <person name="De Carvalho L.P.S."/>
            <person name="Shen B."/>
        </authorList>
    </citation>
    <scope>NUCLEOTIDE SEQUENCE [LARGE SCALE GENOMIC DNA]</scope>
    <source>
        <strain evidence="3 4">NPDC001615</strain>
    </source>
</reference>
<dbReference type="EMBL" id="JBEOZY010000030">
    <property type="protein sequence ID" value="MER6167727.1"/>
    <property type="molecule type" value="Genomic_DNA"/>
</dbReference>
<sequence length="353" mass="37367">MCVLLSVAAPVLTALACTAVTVAPARATASTDAASASARHVCSPRVEIDGFSDALDKTTFAGIPVAELSGLTHDTNGDLLAVTDTSSLFRLDSRTKQPVSVHPLTTPEGTPLDSEAIVVDRDGTRLITDEEQPSVDRFDRSGKFLGTLPVPDALKVAPAGRATHNLTFEGLALLSDGHTLVASMEGALSGDEANIRRFQTWQRVGHSGDFRLGPQFAYRSDAGLDVSDITSTGDGRLLVLERGFTPGVGNSVRLYLADPRHATDVTEVSTLTAALEGVRPMKRTLLTDVAACPSLGAPTKQPQPNPLLDNIEGVTVTGRTPDGRLRLLLVSDDNQRATQTTRLYSLTAHIPRS</sequence>
<feature type="signal peptide" evidence="1">
    <location>
        <begin position="1"/>
        <end position="19"/>
    </location>
</feature>
<dbReference type="PANTHER" id="PTHR37957">
    <property type="entry name" value="BLR7070 PROTEIN"/>
    <property type="match status" value="1"/>
</dbReference>
<feature type="domain" description="Phytase-like" evidence="2">
    <location>
        <begin position="64"/>
        <end position="334"/>
    </location>
</feature>
<evidence type="ECO:0000313" key="3">
    <source>
        <dbReference type="EMBL" id="MER6167727.1"/>
    </source>
</evidence>